<name>A0A0W0UJ28_9GAMM</name>
<dbReference type="PATRIC" id="fig|455.5.peg.2212"/>
<evidence type="ECO:0000313" key="2">
    <source>
        <dbReference type="Proteomes" id="UP000054715"/>
    </source>
</evidence>
<organism evidence="1 2">
    <name type="scientific">Legionella jamestowniensis</name>
    <dbReference type="NCBI Taxonomy" id="455"/>
    <lineage>
        <taxon>Bacteria</taxon>
        <taxon>Pseudomonadati</taxon>
        <taxon>Pseudomonadota</taxon>
        <taxon>Gammaproteobacteria</taxon>
        <taxon>Legionellales</taxon>
        <taxon>Legionellaceae</taxon>
        <taxon>Legionella</taxon>
    </lineage>
</organism>
<sequence length="415" mass="46729">MTCLVKWYTCMTDIIFIGAGPIGLLGAIQLKLRCPEKEILMFEKYNDPIRNHAMYVEQSSFAGMDRSQGFGELLDNIPTKVIISDLEKTLREYAALIGIKIEYQEIKDFNELKGRYPDTNYFVGSGGLRGIIHPQVFNAENQVNETLRYAVEVKYKVSGATRSLNKVTELPGVLAHTKHLVSEYVGRLKEDLTPVSLRIFIDESAYETMKHATFKSPYTLVDKDKIPADLYQTIATYLKAREHLAGENIDEGSLKISTITLSIYASKDFCREVDGKVIFQIGEEGFACPFYRSFNDNASCIPFFIKAMKALFEHNNVESNKIASSSFFSVSAVEETPLEYYQRSVQRLVNSEIRVIHSLNFGIKMLETSVASSQSIPKLSGAKLNFKKGGKTFLDEVKREEKDNKAPSSSTCILI</sequence>
<gene>
    <name evidence="1" type="ORF">Ljam_2099</name>
</gene>
<comment type="caution">
    <text evidence="1">The sequence shown here is derived from an EMBL/GenBank/DDBJ whole genome shotgun (WGS) entry which is preliminary data.</text>
</comment>
<dbReference type="SUPFAM" id="SSF51905">
    <property type="entry name" value="FAD/NAD(P)-binding domain"/>
    <property type="match status" value="1"/>
</dbReference>
<evidence type="ECO:0000313" key="1">
    <source>
        <dbReference type="EMBL" id="KTD07904.1"/>
    </source>
</evidence>
<proteinExistence type="predicted"/>
<accession>A0A0W0UJ28</accession>
<dbReference type="InterPro" id="IPR036188">
    <property type="entry name" value="FAD/NAD-bd_sf"/>
</dbReference>
<evidence type="ECO:0008006" key="3">
    <source>
        <dbReference type="Google" id="ProtNLM"/>
    </source>
</evidence>
<reference evidence="1 2" key="1">
    <citation type="submission" date="2015-11" db="EMBL/GenBank/DDBJ databases">
        <title>Genomic analysis of 38 Legionella species identifies large and diverse effector repertoires.</title>
        <authorList>
            <person name="Burstein D."/>
            <person name="Amaro F."/>
            <person name="Zusman T."/>
            <person name="Lifshitz Z."/>
            <person name="Cohen O."/>
            <person name="Gilbert J.A."/>
            <person name="Pupko T."/>
            <person name="Shuman H.A."/>
            <person name="Segal G."/>
        </authorList>
    </citation>
    <scope>NUCLEOTIDE SEQUENCE [LARGE SCALE GENOMIC DNA]</scope>
    <source>
        <strain evidence="1 2">JA-26-G1-E2</strain>
    </source>
</reference>
<dbReference type="AlphaFoldDB" id="A0A0W0UJ28"/>
<protein>
    <recommendedName>
        <fullName evidence="3">FAD dependent oxidoreductase</fullName>
    </recommendedName>
</protein>
<dbReference type="Proteomes" id="UP000054715">
    <property type="component" value="Unassembled WGS sequence"/>
</dbReference>
<dbReference type="STRING" id="455.Ljam_2099"/>
<dbReference type="EMBL" id="LNYG01000013">
    <property type="protein sequence ID" value="KTD07904.1"/>
    <property type="molecule type" value="Genomic_DNA"/>
</dbReference>